<evidence type="ECO:0000256" key="1">
    <source>
        <dbReference type="SAM" id="MobiDB-lite"/>
    </source>
</evidence>
<dbReference type="EMBL" id="JBIRGQ010000002">
    <property type="protein sequence ID" value="MFH8545970.1"/>
    <property type="molecule type" value="Genomic_DNA"/>
</dbReference>
<proteinExistence type="predicted"/>
<dbReference type="Proteomes" id="UP001610818">
    <property type="component" value="Unassembled WGS sequence"/>
</dbReference>
<evidence type="ECO:0000313" key="2">
    <source>
        <dbReference type="EMBL" id="MFH8545970.1"/>
    </source>
</evidence>
<sequence>MRLGKALATGIAEEAPQDPQDRLRQEQPEQPERHTEAGSEQVRAAGQPAAGEPVAGVPAVR</sequence>
<name>A0ABW7QP97_9ACTN</name>
<protein>
    <submittedName>
        <fullName evidence="2">Uncharacterized protein</fullName>
    </submittedName>
</protein>
<accession>A0ABW7QP97</accession>
<feature type="region of interest" description="Disordered" evidence="1">
    <location>
        <begin position="1"/>
        <end position="61"/>
    </location>
</feature>
<feature type="compositionally biased region" description="Low complexity" evidence="1">
    <location>
        <begin position="44"/>
        <end position="61"/>
    </location>
</feature>
<gene>
    <name evidence="2" type="ORF">ACH4F9_13305</name>
</gene>
<reference evidence="2 3" key="1">
    <citation type="submission" date="2024-10" db="EMBL/GenBank/DDBJ databases">
        <title>The Natural Products Discovery Center: Release of the First 8490 Sequenced Strains for Exploring Actinobacteria Biosynthetic Diversity.</title>
        <authorList>
            <person name="Kalkreuter E."/>
            <person name="Kautsar S.A."/>
            <person name="Yang D."/>
            <person name="Bader C.D."/>
            <person name="Teijaro C.N."/>
            <person name="Fluegel L."/>
            <person name="Davis C.M."/>
            <person name="Simpson J.R."/>
            <person name="Lauterbach L."/>
            <person name="Steele A.D."/>
            <person name="Gui C."/>
            <person name="Meng S."/>
            <person name="Li G."/>
            <person name="Viehrig K."/>
            <person name="Ye F."/>
            <person name="Su P."/>
            <person name="Kiefer A.F."/>
            <person name="Nichols A."/>
            <person name="Cepeda A.J."/>
            <person name="Yan W."/>
            <person name="Fan B."/>
            <person name="Jiang Y."/>
            <person name="Adhikari A."/>
            <person name="Zheng C.-J."/>
            <person name="Schuster L."/>
            <person name="Cowan T.M."/>
            <person name="Smanski M.J."/>
            <person name="Chevrette M.G."/>
            <person name="De Carvalho L.P.S."/>
            <person name="Shen B."/>
        </authorList>
    </citation>
    <scope>NUCLEOTIDE SEQUENCE [LARGE SCALE GENOMIC DNA]</scope>
    <source>
        <strain evidence="2 3">NPDC017990</strain>
    </source>
</reference>
<dbReference type="RefSeq" id="WP_397711227.1">
    <property type="nucleotide sequence ID" value="NZ_JBIRGN010000002.1"/>
</dbReference>
<evidence type="ECO:0000313" key="3">
    <source>
        <dbReference type="Proteomes" id="UP001610818"/>
    </source>
</evidence>
<organism evidence="2 3">
    <name type="scientific">Streptomyces longisporoflavus</name>
    <dbReference type="NCBI Taxonomy" id="28044"/>
    <lineage>
        <taxon>Bacteria</taxon>
        <taxon>Bacillati</taxon>
        <taxon>Actinomycetota</taxon>
        <taxon>Actinomycetes</taxon>
        <taxon>Kitasatosporales</taxon>
        <taxon>Streptomycetaceae</taxon>
        <taxon>Streptomyces</taxon>
    </lineage>
</organism>
<keyword evidence="3" id="KW-1185">Reference proteome</keyword>
<comment type="caution">
    <text evidence="2">The sequence shown here is derived from an EMBL/GenBank/DDBJ whole genome shotgun (WGS) entry which is preliminary data.</text>
</comment>
<feature type="compositionally biased region" description="Basic and acidic residues" evidence="1">
    <location>
        <begin position="19"/>
        <end position="37"/>
    </location>
</feature>